<dbReference type="Pfam" id="PF13193">
    <property type="entry name" value="AMP-binding_C"/>
    <property type="match status" value="1"/>
</dbReference>
<feature type="domain" description="AMP-dependent synthetase/ligase" evidence="1">
    <location>
        <begin position="38"/>
        <end position="424"/>
    </location>
</feature>
<dbReference type="InterPro" id="IPR045851">
    <property type="entry name" value="AMP-bd_C_sf"/>
</dbReference>
<evidence type="ECO:0000259" key="1">
    <source>
        <dbReference type="Pfam" id="PF00501"/>
    </source>
</evidence>
<accession>A0AAI8W0Y4</accession>
<comment type="caution">
    <text evidence="3">The sequence shown here is derived from an EMBL/GenBank/DDBJ whole genome shotgun (WGS) entry which is preliminary data.</text>
</comment>
<evidence type="ECO:0000313" key="4">
    <source>
        <dbReference type="Proteomes" id="UP001296104"/>
    </source>
</evidence>
<dbReference type="Proteomes" id="UP001296104">
    <property type="component" value="Unassembled WGS sequence"/>
</dbReference>
<dbReference type="InterPro" id="IPR042099">
    <property type="entry name" value="ANL_N_sf"/>
</dbReference>
<name>A0AAI8W0Y4_9PEZI</name>
<protein>
    <submittedName>
        <fullName evidence="3">Acyl- synthetase</fullName>
    </submittedName>
</protein>
<dbReference type="PROSITE" id="PS00455">
    <property type="entry name" value="AMP_BINDING"/>
    <property type="match status" value="1"/>
</dbReference>
<dbReference type="PANTHER" id="PTHR43201:SF30">
    <property type="entry name" value="AMP-DEPENDENT SYNTHETASE_LIGASE DOMAIN-CONTAINING PROTEIN"/>
    <property type="match status" value="1"/>
</dbReference>
<dbReference type="EMBL" id="CAVMBE010000001">
    <property type="protein sequence ID" value="CAK3741086.1"/>
    <property type="molecule type" value="Genomic_DNA"/>
</dbReference>
<dbReference type="AlphaFoldDB" id="A0AAI8W0Y4"/>
<proteinExistence type="predicted"/>
<reference evidence="3" key="1">
    <citation type="submission" date="2023-11" db="EMBL/GenBank/DDBJ databases">
        <authorList>
            <person name="Alioto T."/>
            <person name="Alioto T."/>
            <person name="Gomez Garrido J."/>
        </authorList>
    </citation>
    <scope>NUCLEOTIDE SEQUENCE</scope>
</reference>
<gene>
    <name evidence="3" type="ORF">LECACI_7A000077</name>
</gene>
<dbReference type="InterPro" id="IPR000873">
    <property type="entry name" value="AMP-dep_synth/lig_dom"/>
</dbReference>
<dbReference type="Gene3D" id="3.30.300.30">
    <property type="match status" value="1"/>
</dbReference>
<dbReference type="PANTHER" id="PTHR43201">
    <property type="entry name" value="ACYL-COA SYNTHETASE"/>
    <property type="match status" value="1"/>
</dbReference>
<evidence type="ECO:0000259" key="2">
    <source>
        <dbReference type="Pfam" id="PF13193"/>
    </source>
</evidence>
<organism evidence="3 4">
    <name type="scientific">Lecanosticta acicola</name>
    <dbReference type="NCBI Taxonomy" id="111012"/>
    <lineage>
        <taxon>Eukaryota</taxon>
        <taxon>Fungi</taxon>
        <taxon>Dikarya</taxon>
        <taxon>Ascomycota</taxon>
        <taxon>Pezizomycotina</taxon>
        <taxon>Dothideomycetes</taxon>
        <taxon>Dothideomycetidae</taxon>
        <taxon>Mycosphaerellales</taxon>
        <taxon>Mycosphaerellaceae</taxon>
        <taxon>Lecanosticta</taxon>
    </lineage>
</organism>
<dbReference type="GO" id="GO:0031956">
    <property type="term" value="F:medium-chain fatty acid-CoA ligase activity"/>
    <property type="evidence" value="ECO:0007669"/>
    <property type="project" value="TreeGrafter"/>
</dbReference>
<feature type="domain" description="AMP-binding enzyme C-terminal" evidence="2">
    <location>
        <begin position="495"/>
        <end position="578"/>
    </location>
</feature>
<evidence type="ECO:0000313" key="3">
    <source>
        <dbReference type="EMBL" id="CAK3741086.1"/>
    </source>
</evidence>
<dbReference type="InterPro" id="IPR020845">
    <property type="entry name" value="AMP-binding_CS"/>
</dbReference>
<dbReference type="Gene3D" id="3.40.50.12780">
    <property type="entry name" value="N-terminal domain of ligase-like"/>
    <property type="match status" value="1"/>
</dbReference>
<dbReference type="Pfam" id="PF00501">
    <property type="entry name" value="AMP-binding"/>
    <property type="match status" value="1"/>
</dbReference>
<dbReference type="InterPro" id="IPR025110">
    <property type="entry name" value="AMP-bd_C"/>
</dbReference>
<sequence length="595" mass="66889">MEPTPQSQPQDDERPPSIVYGPSQPIPLTLTFSQLLDYHVEVNGDRPAVISHPQNGLTLSFRQLRQRSIQLARAMSKDGIGKGDLVAISLGSRTEYFETFFAVARLGAALVLLNYAYAESEMLALLKIVRPKMLVASTGFAYYDNTKVLPKIAAEIPDIEKFVIMEDLEKKYQLSPSEPLERSEGYEEYIQQFEPTEDVSSLPEVSISPHDMVNVQFTSGSTGLPKSVALSHYNIMNCGRYIWQQTRMTEQDRICLPVPLFHSFGMIVGISTSTVAGSALVLPHEIFNSRATLRCIEQYKCTAIYGVPTMFVTEMEQKEFDSIDRSTIKFGIIAGAAMPPELLKRIVTKFPVPRLYTCWGMTELSSFVTMMHETDPYTKRIKTAGRLFPHFVAKIVEPNTGKVLPWGEKGEIVASGYGQMSEYLNNKEKTEETLKYHVEDLEPGGVGALDGEGRILRKWMHTGDEGYLDPEGYFVISGRIKDLIIRGGENISPMEIEDRIIEHESVAQASIVGVPDEKYGEELGAFVEAREGYAKPTDEELRVFVREKLARFKAPRYFFWLGSGGHVPDEWPKTTSGKISKPDLRKLVEKIIEKK</sequence>
<keyword evidence="4" id="KW-1185">Reference proteome</keyword>
<dbReference type="GO" id="GO:0006631">
    <property type="term" value="P:fatty acid metabolic process"/>
    <property type="evidence" value="ECO:0007669"/>
    <property type="project" value="TreeGrafter"/>
</dbReference>
<dbReference type="SUPFAM" id="SSF56801">
    <property type="entry name" value="Acetyl-CoA synthetase-like"/>
    <property type="match status" value="1"/>
</dbReference>